<dbReference type="Proteomes" id="UP000027265">
    <property type="component" value="Unassembled WGS sequence"/>
</dbReference>
<sequence>MGAIVSAIGNGINAIIMAIADVIMIIVSAIVTVRCSPSHPPPSLPPSPYHYHSRPIRLPSGHSNDNRRYPRHPLLQLFRIT</sequence>
<keyword evidence="1" id="KW-0812">Transmembrane</keyword>
<evidence type="ECO:0000256" key="1">
    <source>
        <dbReference type="SAM" id="Phobius"/>
    </source>
</evidence>
<name>A0A067PMI6_9AGAM</name>
<proteinExistence type="predicted"/>
<evidence type="ECO:0000313" key="3">
    <source>
        <dbReference type="Proteomes" id="UP000027265"/>
    </source>
</evidence>
<reference evidence="3" key="1">
    <citation type="journal article" date="2014" name="Proc. Natl. Acad. Sci. U.S.A.">
        <title>Extensive sampling of basidiomycete genomes demonstrates inadequacy of the white-rot/brown-rot paradigm for wood decay fungi.</title>
        <authorList>
            <person name="Riley R."/>
            <person name="Salamov A.A."/>
            <person name="Brown D.W."/>
            <person name="Nagy L.G."/>
            <person name="Floudas D."/>
            <person name="Held B.W."/>
            <person name="Levasseur A."/>
            <person name="Lombard V."/>
            <person name="Morin E."/>
            <person name="Otillar R."/>
            <person name="Lindquist E.A."/>
            <person name="Sun H."/>
            <person name="LaButti K.M."/>
            <person name="Schmutz J."/>
            <person name="Jabbour D."/>
            <person name="Luo H."/>
            <person name="Baker S.E."/>
            <person name="Pisabarro A.G."/>
            <person name="Walton J.D."/>
            <person name="Blanchette R.A."/>
            <person name="Henrissat B."/>
            <person name="Martin F."/>
            <person name="Cullen D."/>
            <person name="Hibbett D.S."/>
            <person name="Grigoriev I.V."/>
        </authorList>
    </citation>
    <scope>NUCLEOTIDE SEQUENCE [LARGE SCALE GENOMIC DNA]</scope>
    <source>
        <strain evidence="3">MUCL 33604</strain>
    </source>
</reference>
<dbReference type="EMBL" id="KL197739">
    <property type="protein sequence ID" value="KDQ52522.1"/>
    <property type="molecule type" value="Genomic_DNA"/>
</dbReference>
<keyword evidence="1" id="KW-1133">Transmembrane helix</keyword>
<gene>
    <name evidence="2" type="ORF">JAAARDRAFT_40127</name>
</gene>
<dbReference type="HOGENOM" id="CLU_2574194_0_0_1"/>
<dbReference type="AlphaFoldDB" id="A0A067PMI6"/>
<keyword evidence="1" id="KW-0472">Membrane</keyword>
<dbReference type="InParanoid" id="A0A067PMI6"/>
<accession>A0A067PMI6</accession>
<keyword evidence="3" id="KW-1185">Reference proteome</keyword>
<organism evidence="2 3">
    <name type="scientific">Jaapia argillacea MUCL 33604</name>
    <dbReference type="NCBI Taxonomy" id="933084"/>
    <lineage>
        <taxon>Eukaryota</taxon>
        <taxon>Fungi</taxon>
        <taxon>Dikarya</taxon>
        <taxon>Basidiomycota</taxon>
        <taxon>Agaricomycotina</taxon>
        <taxon>Agaricomycetes</taxon>
        <taxon>Agaricomycetidae</taxon>
        <taxon>Jaapiales</taxon>
        <taxon>Jaapiaceae</taxon>
        <taxon>Jaapia</taxon>
    </lineage>
</organism>
<protein>
    <submittedName>
        <fullName evidence="2">Uncharacterized protein</fullName>
    </submittedName>
</protein>
<evidence type="ECO:0000313" key="2">
    <source>
        <dbReference type="EMBL" id="KDQ52522.1"/>
    </source>
</evidence>
<feature type="transmembrane region" description="Helical" evidence="1">
    <location>
        <begin position="12"/>
        <end position="33"/>
    </location>
</feature>